<dbReference type="PANTHER" id="PTHR42850">
    <property type="entry name" value="METALLOPHOSPHOESTERASE"/>
    <property type="match status" value="1"/>
</dbReference>
<dbReference type="Gene3D" id="3.60.21.10">
    <property type="match status" value="1"/>
</dbReference>
<dbReference type="EMBL" id="PVTE01000015">
    <property type="protein sequence ID" value="PRY35022.1"/>
    <property type="molecule type" value="Genomic_DNA"/>
</dbReference>
<name>A0A2T0SNM5_9BACT</name>
<dbReference type="InterPro" id="IPR029052">
    <property type="entry name" value="Metallo-depent_PP-like"/>
</dbReference>
<feature type="domain" description="Calcineurin-like phosphoesterase" evidence="1">
    <location>
        <begin position="1"/>
        <end position="178"/>
    </location>
</feature>
<dbReference type="AlphaFoldDB" id="A0A2T0SNM5"/>
<dbReference type="PANTHER" id="PTHR42850:SF2">
    <property type="entry name" value="BLL5683 PROTEIN"/>
    <property type="match status" value="1"/>
</dbReference>
<organism evidence="2 3">
    <name type="scientific">Spirosoma oryzae</name>
    <dbReference type="NCBI Taxonomy" id="1469603"/>
    <lineage>
        <taxon>Bacteria</taxon>
        <taxon>Pseudomonadati</taxon>
        <taxon>Bacteroidota</taxon>
        <taxon>Cytophagia</taxon>
        <taxon>Cytophagales</taxon>
        <taxon>Cytophagaceae</taxon>
        <taxon>Spirosoma</taxon>
    </lineage>
</organism>
<gene>
    <name evidence="2" type="ORF">CLV58_115105</name>
</gene>
<dbReference type="PIRSF" id="PIRSF000883">
    <property type="entry name" value="Pesterase_MJ0912"/>
    <property type="match status" value="1"/>
</dbReference>
<dbReference type="OrthoDB" id="9813918at2"/>
<reference evidence="2 3" key="1">
    <citation type="submission" date="2018-03" db="EMBL/GenBank/DDBJ databases">
        <title>Genomic Encyclopedia of Archaeal and Bacterial Type Strains, Phase II (KMG-II): from individual species to whole genera.</title>
        <authorList>
            <person name="Goeker M."/>
        </authorList>
    </citation>
    <scope>NUCLEOTIDE SEQUENCE [LARGE SCALE GENOMIC DNA]</scope>
    <source>
        <strain evidence="2 3">DSM 28354</strain>
    </source>
</reference>
<dbReference type="InterPro" id="IPR004843">
    <property type="entry name" value="Calcineurin-like_PHP"/>
</dbReference>
<evidence type="ECO:0000313" key="3">
    <source>
        <dbReference type="Proteomes" id="UP000238375"/>
    </source>
</evidence>
<dbReference type="InterPro" id="IPR050126">
    <property type="entry name" value="Ap4A_hydrolase"/>
</dbReference>
<comment type="caution">
    <text evidence="2">The sequence shown here is derived from an EMBL/GenBank/DDBJ whole genome shotgun (WGS) entry which is preliminary data.</text>
</comment>
<dbReference type="InterPro" id="IPR011152">
    <property type="entry name" value="Pesterase_MJ0912"/>
</dbReference>
<dbReference type="CDD" id="cd00838">
    <property type="entry name" value="MPP_superfamily"/>
    <property type="match status" value="1"/>
</dbReference>
<dbReference type="GO" id="GO:0016791">
    <property type="term" value="F:phosphatase activity"/>
    <property type="evidence" value="ECO:0007669"/>
    <property type="project" value="TreeGrafter"/>
</dbReference>
<sequence>MKIALFSDIHANLPALEAVLTDIDQQKPDAIYCLGDLVGYNIWPNEVINTIRKRGIPCIAGNYDYGIGRHSDDCGCAYREEDEKAMGKVSIAYTNQVVGDAERAYLRTLPTHIRVEFELGYDPDKLWQQQKPFTLLLVHGSPRRVNEYLFEDRGDRSLGRVMEGADADILCFGHTHKPFHKVVSAEAPGEETYFRHAINIGSVGKPKDGDPRAVYVLLTIDETAQPGLARPGLARPGEVGGVQVDFIRVAYDVERAATAVEDSELPNPYADMLRTGH</sequence>
<protein>
    <submittedName>
        <fullName evidence="2">UDP-2,3-diacylglucosamine pyrophosphatase LpxH</fullName>
    </submittedName>
</protein>
<keyword evidence="3" id="KW-1185">Reference proteome</keyword>
<evidence type="ECO:0000313" key="2">
    <source>
        <dbReference type="EMBL" id="PRY35022.1"/>
    </source>
</evidence>
<evidence type="ECO:0000259" key="1">
    <source>
        <dbReference type="Pfam" id="PF00149"/>
    </source>
</evidence>
<dbReference type="Proteomes" id="UP000238375">
    <property type="component" value="Unassembled WGS sequence"/>
</dbReference>
<dbReference type="SUPFAM" id="SSF56300">
    <property type="entry name" value="Metallo-dependent phosphatases"/>
    <property type="match status" value="1"/>
</dbReference>
<dbReference type="GO" id="GO:0005737">
    <property type="term" value="C:cytoplasm"/>
    <property type="evidence" value="ECO:0007669"/>
    <property type="project" value="TreeGrafter"/>
</dbReference>
<dbReference type="RefSeq" id="WP_106139160.1">
    <property type="nucleotide sequence ID" value="NZ_PVTE01000015.1"/>
</dbReference>
<accession>A0A2T0SNM5</accession>
<proteinExistence type="predicted"/>
<dbReference type="Pfam" id="PF00149">
    <property type="entry name" value="Metallophos"/>
    <property type="match status" value="1"/>
</dbReference>